<dbReference type="Proteomes" id="UP000324222">
    <property type="component" value="Unassembled WGS sequence"/>
</dbReference>
<evidence type="ECO:0000313" key="1">
    <source>
        <dbReference type="EMBL" id="MPC92906.1"/>
    </source>
</evidence>
<dbReference type="EMBL" id="VSRR010092965">
    <property type="protein sequence ID" value="MPC92906.1"/>
    <property type="molecule type" value="Genomic_DNA"/>
</dbReference>
<name>A0A5B7JFK7_PORTR</name>
<sequence>MLLCYVALHSINPPPRASFPSPIASLHHPSFHPSLPSLLPTFPIPERVNCAQGFLSLGGTAARGRGGGWHERKG</sequence>
<dbReference type="AlphaFoldDB" id="A0A5B7JFK7"/>
<keyword evidence="2" id="KW-1185">Reference proteome</keyword>
<organism evidence="1 2">
    <name type="scientific">Portunus trituberculatus</name>
    <name type="common">Swimming crab</name>
    <name type="synonym">Neptunus trituberculatus</name>
    <dbReference type="NCBI Taxonomy" id="210409"/>
    <lineage>
        <taxon>Eukaryota</taxon>
        <taxon>Metazoa</taxon>
        <taxon>Ecdysozoa</taxon>
        <taxon>Arthropoda</taxon>
        <taxon>Crustacea</taxon>
        <taxon>Multicrustacea</taxon>
        <taxon>Malacostraca</taxon>
        <taxon>Eumalacostraca</taxon>
        <taxon>Eucarida</taxon>
        <taxon>Decapoda</taxon>
        <taxon>Pleocyemata</taxon>
        <taxon>Brachyura</taxon>
        <taxon>Eubrachyura</taxon>
        <taxon>Portunoidea</taxon>
        <taxon>Portunidae</taxon>
        <taxon>Portuninae</taxon>
        <taxon>Portunus</taxon>
    </lineage>
</organism>
<evidence type="ECO:0000313" key="2">
    <source>
        <dbReference type="Proteomes" id="UP000324222"/>
    </source>
</evidence>
<proteinExistence type="predicted"/>
<protein>
    <submittedName>
        <fullName evidence="1">Uncharacterized protein</fullName>
    </submittedName>
</protein>
<reference evidence="1 2" key="1">
    <citation type="submission" date="2019-05" db="EMBL/GenBank/DDBJ databases">
        <title>Another draft genome of Portunus trituberculatus and its Hox gene families provides insights of decapod evolution.</title>
        <authorList>
            <person name="Jeong J.-H."/>
            <person name="Song I."/>
            <person name="Kim S."/>
            <person name="Choi T."/>
            <person name="Kim D."/>
            <person name="Ryu S."/>
            <person name="Kim W."/>
        </authorList>
    </citation>
    <scope>NUCLEOTIDE SEQUENCE [LARGE SCALE GENOMIC DNA]</scope>
    <source>
        <tissue evidence="1">Muscle</tissue>
    </source>
</reference>
<accession>A0A5B7JFK7</accession>
<gene>
    <name evidence="1" type="ORF">E2C01_088019</name>
</gene>
<comment type="caution">
    <text evidence="1">The sequence shown here is derived from an EMBL/GenBank/DDBJ whole genome shotgun (WGS) entry which is preliminary data.</text>
</comment>